<dbReference type="GeneID" id="70124334"/>
<evidence type="ECO:0000256" key="1">
    <source>
        <dbReference type="SAM" id="MobiDB-lite"/>
    </source>
</evidence>
<name>A0A9P8UTM0_9PEZI</name>
<sequence>MSAHHSIPESYVCDAYIDQGSDSLQGKRTDLTQYHRTPTQLTEENCSLTDIYNMGRDNAGEEQRPLDIRVMFDQPSSIEPQEVPSKESPGSRPPGLYLPNGLDDKNACDYQAQSRPPLAFRGKPSPLAKVSRSGDNELIHMTGSQRSASISYFDNRKSFYPAEGIPQSPPLISPLSSASSINSQSSGVSILTRTKRAGSLLRDITTRAGASYSRVQQRWQDKREEQARLPLCKNHNRRGCAEHLHWYVGKDANVMHDRENAVLAVAPLKYDAARFDYDSDLMVQPGTMPLPRTFNYAEPKHHWFHYCKSCQLMYLVGNAGDAIKTHPAHIANLGIGEFGERAIAMYVDARHDLLDAQWSIYFGPESAENTVKSSRGIERGTVDMRALRDALEKVSTAVVRNHTDRLLGGRNNGVTVVKSNSEAFLAAACRFTLLLFTPLKAVLTLCANELGEVLCYDSVKGTFHYPEYTMDWVLNRMNPTWLEEKRCAERAIRQLAAEGVQVKFAYMPMEDKYTEKWPVMVP</sequence>
<dbReference type="RefSeq" id="XP_045962218.1">
    <property type="nucleotide sequence ID" value="XM_046095441.1"/>
</dbReference>
<evidence type="ECO:0000313" key="2">
    <source>
        <dbReference type="EMBL" id="KAH6657984.1"/>
    </source>
</evidence>
<feature type="region of interest" description="Disordered" evidence="1">
    <location>
        <begin position="76"/>
        <end position="106"/>
    </location>
</feature>
<dbReference type="AlphaFoldDB" id="A0A9P8UTM0"/>
<reference evidence="2" key="1">
    <citation type="journal article" date="2021" name="Nat. Commun.">
        <title>Genetic determinants of endophytism in the Arabidopsis root mycobiome.</title>
        <authorList>
            <person name="Mesny F."/>
            <person name="Miyauchi S."/>
            <person name="Thiergart T."/>
            <person name="Pickel B."/>
            <person name="Atanasova L."/>
            <person name="Karlsson M."/>
            <person name="Huettel B."/>
            <person name="Barry K.W."/>
            <person name="Haridas S."/>
            <person name="Chen C."/>
            <person name="Bauer D."/>
            <person name="Andreopoulos W."/>
            <person name="Pangilinan J."/>
            <person name="LaButti K."/>
            <person name="Riley R."/>
            <person name="Lipzen A."/>
            <person name="Clum A."/>
            <person name="Drula E."/>
            <person name="Henrissat B."/>
            <person name="Kohler A."/>
            <person name="Grigoriev I.V."/>
            <person name="Martin F.M."/>
            <person name="Hacquard S."/>
        </authorList>
    </citation>
    <scope>NUCLEOTIDE SEQUENCE</scope>
    <source>
        <strain evidence="2">MPI-SDFR-AT-0073</strain>
    </source>
</reference>
<gene>
    <name evidence="2" type="ORF">BKA67DRAFT_203608</name>
</gene>
<protein>
    <submittedName>
        <fullName evidence="2">Uncharacterized protein</fullName>
    </submittedName>
</protein>
<comment type="caution">
    <text evidence="2">The sequence shown here is derived from an EMBL/GenBank/DDBJ whole genome shotgun (WGS) entry which is preliminary data.</text>
</comment>
<accession>A0A9P8UTM0</accession>
<evidence type="ECO:0000313" key="3">
    <source>
        <dbReference type="Proteomes" id="UP000758603"/>
    </source>
</evidence>
<dbReference type="OrthoDB" id="5243502at2759"/>
<proteinExistence type="predicted"/>
<dbReference type="Proteomes" id="UP000758603">
    <property type="component" value="Unassembled WGS sequence"/>
</dbReference>
<dbReference type="EMBL" id="JAGPXC010000002">
    <property type="protein sequence ID" value="KAH6657984.1"/>
    <property type="molecule type" value="Genomic_DNA"/>
</dbReference>
<keyword evidence="3" id="KW-1185">Reference proteome</keyword>
<organism evidence="2 3">
    <name type="scientific">Truncatella angustata</name>
    <dbReference type="NCBI Taxonomy" id="152316"/>
    <lineage>
        <taxon>Eukaryota</taxon>
        <taxon>Fungi</taxon>
        <taxon>Dikarya</taxon>
        <taxon>Ascomycota</taxon>
        <taxon>Pezizomycotina</taxon>
        <taxon>Sordariomycetes</taxon>
        <taxon>Xylariomycetidae</taxon>
        <taxon>Amphisphaeriales</taxon>
        <taxon>Sporocadaceae</taxon>
        <taxon>Truncatella</taxon>
    </lineage>
</organism>